<evidence type="ECO:0000313" key="2">
    <source>
        <dbReference type="EMBL" id="KAK2943873.1"/>
    </source>
</evidence>
<gene>
    <name evidence="2" type="ORF">BLNAU_21220</name>
</gene>
<evidence type="ECO:0000313" key="3">
    <source>
        <dbReference type="Proteomes" id="UP001281761"/>
    </source>
</evidence>
<organism evidence="2 3">
    <name type="scientific">Blattamonas nauphoetae</name>
    <dbReference type="NCBI Taxonomy" id="2049346"/>
    <lineage>
        <taxon>Eukaryota</taxon>
        <taxon>Metamonada</taxon>
        <taxon>Preaxostyla</taxon>
        <taxon>Oxymonadida</taxon>
        <taxon>Blattamonas</taxon>
    </lineage>
</organism>
<keyword evidence="3" id="KW-1185">Reference proteome</keyword>
<dbReference type="Proteomes" id="UP001281761">
    <property type="component" value="Unassembled WGS sequence"/>
</dbReference>
<comment type="caution">
    <text evidence="2">The sequence shown here is derived from an EMBL/GenBank/DDBJ whole genome shotgun (WGS) entry which is preliminary data.</text>
</comment>
<evidence type="ECO:0000256" key="1">
    <source>
        <dbReference type="SAM" id="MobiDB-lite"/>
    </source>
</evidence>
<dbReference type="EMBL" id="JARBJD010000324">
    <property type="protein sequence ID" value="KAK2943873.1"/>
    <property type="molecule type" value="Genomic_DNA"/>
</dbReference>
<name>A0ABQ9WX31_9EUKA</name>
<protein>
    <submittedName>
        <fullName evidence="2">Uncharacterized protein</fullName>
    </submittedName>
</protein>
<proteinExistence type="predicted"/>
<feature type="region of interest" description="Disordered" evidence="1">
    <location>
        <begin position="68"/>
        <end position="110"/>
    </location>
</feature>
<accession>A0ABQ9WX31</accession>
<feature type="compositionally biased region" description="Polar residues" evidence="1">
    <location>
        <begin position="94"/>
        <end position="110"/>
    </location>
</feature>
<sequence length="110" mass="12485">MPWRRGSQTCQQLDAADLGTSKATKHLLFGHGPECNVLYRVESISAYFLCDIVRHAFVIANDPPHLLHRFPPVHEQRKQSLRARGTGRDRDSTPPCTTSEHVSYSSEKDR</sequence>
<reference evidence="2 3" key="1">
    <citation type="journal article" date="2022" name="bioRxiv">
        <title>Genomics of Preaxostyla Flagellates Illuminates Evolutionary Transitions and the Path Towards Mitochondrial Loss.</title>
        <authorList>
            <person name="Novak L.V.F."/>
            <person name="Treitli S.C."/>
            <person name="Pyrih J."/>
            <person name="Halakuc P."/>
            <person name="Pipaliya S.V."/>
            <person name="Vacek V."/>
            <person name="Brzon O."/>
            <person name="Soukal P."/>
            <person name="Eme L."/>
            <person name="Dacks J.B."/>
            <person name="Karnkowska A."/>
            <person name="Elias M."/>
            <person name="Hampl V."/>
        </authorList>
    </citation>
    <scope>NUCLEOTIDE SEQUENCE [LARGE SCALE GENOMIC DNA]</scope>
    <source>
        <strain evidence="2">NAU3</strain>
        <tissue evidence="2">Gut</tissue>
    </source>
</reference>